<dbReference type="Proteomes" id="UP000053611">
    <property type="component" value="Unassembled WGS sequence"/>
</dbReference>
<evidence type="ECO:0000313" key="3">
    <source>
        <dbReference type="Proteomes" id="UP000053611"/>
    </source>
</evidence>
<reference evidence="2 3" key="1">
    <citation type="submission" date="2015-03" db="EMBL/GenBank/DDBJ databases">
        <title>Genomics and transcriptomics of the oil-accumulating basidiomycete yeast T. oleaginosus allow insights into substrate utilization and the diverse evolutionary trajectories of mating systems in fungi.</title>
        <authorList>
            <consortium name="DOE Joint Genome Institute"/>
            <person name="Kourist R."/>
            <person name="Kracht O."/>
            <person name="Bracharz F."/>
            <person name="Lipzen A."/>
            <person name="Nolan M."/>
            <person name="Ohm R."/>
            <person name="Grigoriev I."/>
            <person name="Sun S."/>
            <person name="Heitman J."/>
            <person name="Bruck T."/>
            <person name="Nowrousian M."/>
        </authorList>
    </citation>
    <scope>NUCLEOTIDE SEQUENCE [LARGE SCALE GENOMIC DNA]</scope>
    <source>
        <strain evidence="2 3">IBC0246</strain>
    </source>
</reference>
<dbReference type="GeneID" id="28987713"/>
<feature type="compositionally biased region" description="Basic and acidic residues" evidence="1">
    <location>
        <begin position="300"/>
        <end position="314"/>
    </location>
</feature>
<gene>
    <name evidence="2" type="ORF">CC85DRAFT_34977</name>
</gene>
<organism evidence="2 3">
    <name type="scientific">Cutaneotrichosporon oleaginosum</name>
    <dbReference type="NCBI Taxonomy" id="879819"/>
    <lineage>
        <taxon>Eukaryota</taxon>
        <taxon>Fungi</taxon>
        <taxon>Dikarya</taxon>
        <taxon>Basidiomycota</taxon>
        <taxon>Agaricomycotina</taxon>
        <taxon>Tremellomycetes</taxon>
        <taxon>Trichosporonales</taxon>
        <taxon>Trichosporonaceae</taxon>
        <taxon>Cutaneotrichosporon</taxon>
    </lineage>
</organism>
<feature type="region of interest" description="Disordered" evidence="1">
    <location>
        <begin position="633"/>
        <end position="666"/>
    </location>
</feature>
<feature type="region of interest" description="Disordered" evidence="1">
    <location>
        <begin position="560"/>
        <end position="590"/>
    </location>
</feature>
<evidence type="ECO:0000256" key="1">
    <source>
        <dbReference type="SAM" id="MobiDB-lite"/>
    </source>
</evidence>
<feature type="compositionally biased region" description="Basic residues" evidence="1">
    <location>
        <begin position="277"/>
        <end position="292"/>
    </location>
</feature>
<feature type="region of interest" description="Disordered" evidence="1">
    <location>
        <begin position="268"/>
        <end position="488"/>
    </location>
</feature>
<proteinExistence type="predicted"/>
<evidence type="ECO:0000313" key="2">
    <source>
        <dbReference type="EMBL" id="KLT38367.1"/>
    </source>
</evidence>
<sequence length="693" mass="75889">MSHGRAGESHRSNGRAKRTMSLNARYDNLVMLHQPRPLRLRNPPPSRDKVDCRNARDRAALYERFGISDVTPRTFSSIELPHLPSRLHALDQVRQRETRRTLQPRDAVPESGPEADPEPEQWLVDIMFPEHSQQSTFPVAAEQAPSSAPSPAVSPFEDTIPLSLGHQPYFWQQSPQQMQIAMGHSPAPALFYPQPVPSLESNTSFTPLTTMPNMPSMGVAGWAAPWGTATIDIPTPASFVPLWLAQHGVVDAAGRPIHLPLSVLSPQSLSLPEQRSRRSSRRSGRKRRRRRSPSASSESDLDRDRKSDGCEDQRPPLGSHPYKSPNVADSSSDGDGLEVAGSGKDPLASGEGITGILKEPIARAMERRDEKYRPNSINSEHDRDQESVLNPKPFARPGPSAREQDLGARVHGPSLVTQPFVQAGKSCDVHLSASPTSPQRKARIPRESNRTPFPTLPSAATPITSQRSSNTHRDPCDERLSGTLKWSSPVMPEAENAIMRDGSSSPFLQPVAVYPPTPATTVPSSVCRSHPSAQTSSEFGGKSPARVQRATERAWAALAAMQPRHEQQDPVAEAMPAPPSPALAPVDAEVSDEGEAFIDVEDEEEIYQFSDDEHFGAFDAVLDADVPQFDLSWDDEEEEKGSEAGPCDQEMPRSNLKSGVTPGHPAGKRVRFAWDIGSLGESDPGFKVWRDGY</sequence>
<keyword evidence="3" id="KW-1185">Reference proteome</keyword>
<protein>
    <submittedName>
        <fullName evidence="2">Uncharacterized protein</fullName>
    </submittedName>
</protein>
<feature type="region of interest" description="Disordered" evidence="1">
    <location>
        <begin position="92"/>
        <end position="117"/>
    </location>
</feature>
<feature type="compositionally biased region" description="Basic and acidic residues" evidence="1">
    <location>
        <begin position="360"/>
        <end position="386"/>
    </location>
</feature>
<feature type="compositionally biased region" description="Basic and acidic residues" evidence="1">
    <location>
        <begin position="471"/>
        <end position="480"/>
    </location>
</feature>
<dbReference type="EMBL" id="KQ087315">
    <property type="protein sequence ID" value="KLT38367.1"/>
    <property type="molecule type" value="Genomic_DNA"/>
</dbReference>
<name>A0A0J0XB76_9TREE</name>
<dbReference type="AlphaFoldDB" id="A0A0J0XB76"/>
<feature type="region of interest" description="Disordered" evidence="1">
    <location>
        <begin position="519"/>
        <end position="548"/>
    </location>
</feature>
<accession>A0A0J0XB76</accession>
<dbReference type="RefSeq" id="XP_018274858.1">
    <property type="nucleotide sequence ID" value="XM_018427110.1"/>
</dbReference>